<feature type="non-terminal residue" evidence="1">
    <location>
        <position position="1"/>
    </location>
</feature>
<feature type="non-terminal residue" evidence="1">
    <location>
        <position position="121"/>
    </location>
</feature>
<accession>A0A7J8WYD6</accession>
<reference evidence="1 2" key="1">
    <citation type="journal article" date="2019" name="Genome Biol. Evol.">
        <title>Insights into the evolution of the New World diploid cottons (Gossypium, subgenus Houzingenia) based on genome sequencing.</title>
        <authorList>
            <person name="Grover C.E."/>
            <person name="Arick M.A. 2nd"/>
            <person name="Thrash A."/>
            <person name="Conover J.L."/>
            <person name="Sanders W.S."/>
            <person name="Peterson D.G."/>
            <person name="Frelichowski J.E."/>
            <person name="Scheffler J.A."/>
            <person name="Scheffler B.E."/>
            <person name="Wendel J.F."/>
        </authorList>
    </citation>
    <scope>NUCLEOTIDE SEQUENCE [LARGE SCALE GENOMIC DNA]</scope>
    <source>
        <strain evidence="1">185</strain>
        <tissue evidence="1">Leaf</tissue>
    </source>
</reference>
<name>A0A7J8WYD6_GOSAI</name>
<proteinExistence type="predicted"/>
<protein>
    <submittedName>
        <fullName evidence="1">Uncharacterized protein</fullName>
    </submittedName>
</protein>
<sequence length="121" mass="13479">HDNIFAKCDIPVATINGTFDKLDIVGRFNGPELHKLQYPWEIGSPINLSEQIFLTALSVPISMLSGGSLNDEEAKLGLEIKDRLEEFELNPNPKAFVMALWVSRIRDRAANEARRGTKNSG</sequence>
<evidence type="ECO:0000313" key="1">
    <source>
        <dbReference type="EMBL" id="MBA0679890.1"/>
    </source>
</evidence>
<dbReference type="Proteomes" id="UP000593577">
    <property type="component" value="Unassembled WGS sequence"/>
</dbReference>
<gene>
    <name evidence="1" type="ORF">Goari_011631</name>
</gene>
<organism evidence="1 2">
    <name type="scientific">Gossypium aridum</name>
    <name type="common">American cotton</name>
    <name type="synonym">Erioxylum aridum</name>
    <dbReference type="NCBI Taxonomy" id="34290"/>
    <lineage>
        <taxon>Eukaryota</taxon>
        <taxon>Viridiplantae</taxon>
        <taxon>Streptophyta</taxon>
        <taxon>Embryophyta</taxon>
        <taxon>Tracheophyta</taxon>
        <taxon>Spermatophyta</taxon>
        <taxon>Magnoliopsida</taxon>
        <taxon>eudicotyledons</taxon>
        <taxon>Gunneridae</taxon>
        <taxon>Pentapetalae</taxon>
        <taxon>rosids</taxon>
        <taxon>malvids</taxon>
        <taxon>Malvales</taxon>
        <taxon>Malvaceae</taxon>
        <taxon>Malvoideae</taxon>
        <taxon>Gossypium</taxon>
    </lineage>
</organism>
<comment type="caution">
    <text evidence="1">The sequence shown here is derived from an EMBL/GenBank/DDBJ whole genome shotgun (WGS) entry which is preliminary data.</text>
</comment>
<evidence type="ECO:0000313" key="2">
    <source>
        <dbReference type="Proteomes" id="UP000593577"/>
    </source>
</evidence>
<dbReference type="AlphaFoldDB" id="A0A7J8WYD6"/>
<dbReference type="EMBL" id="JABFAA010000004">
    <property type="protein sequence ID" value="MBA0679890.1"/>
    <property type="molecule type" value="Genomic_DNA"/>
</dbReference>
<keyword evidence="2" id="KW-1185">Reference proteome</keyword>